<dbReference type="InterPro" id="IPR021739">
    <property type="entry name" value="SaV-like"/>
</dbReference>
<sequence length="174" mass="19428">MANQTLTSWCAGCGTFHKADECPWKPAVSGVYEHTYTPNAPHVTSPNLSNRHYHTITTAKECSQCGGPHSVVFCPKGTYAKASPAVFKADPAVEHVPLKDTPVNPWDNQVGGQHYKEGIQPFEYAMANNLNSLEFSVVKYLRKKGDKADRIKDLNKAKDCLEKLIWWEEHDGKI</sequence>
<dbReference type="EMBL" id="MK373772">
    <property type="protein sequence ID" value="QBQ76646.1"/>
    <property type="molecule type" value="Genomic_DNA"/>
</dbReference>
<evidence type="ECO:0008006" key="3">
    <source>
        <dbReference type="Google" id="ProtNLM"/>
    </source>
</evidence>
<reference evidence="1 2" key="1">
    <citation type="submission" date="2019-01" db="EMBL/GenBank/DDBJ databases">
        <title>Still something new to discover - new insights into E. coli phage diversity and taxonomy.</title>
        <authorList>
            <person name="Korf I.H.E."/>
            <person name="Adriaennsens E."/>
            <person name="Dreiseikelmann B."/>
            <person name="Kropinski A."/>
            <person name="Nimtz M."/>
            <person name="Meier-Kolthoff J.P."/>
            <person name="Rohde M."/>
            <person name="van Raaij M."/>
            <person name="Wittmann J."/>
        </authorList>
    </citation>
    <scope>NUCLEOTIDE SEQUENCE [LARGE SCALE GENOMIC DNA]</scope>
</reference>
<organism evidence="1 2">
    <name type="scientific">Escherichia phage PTXU04</name>
    <dbReference type="NCBI Taxonomy" id="2508206"/>
    <lineage>
        <taxon>Viruses</taxon>
        <taxon>Duplodnaviria</taxon>
        <taxon>Heunggongvirae</taxon>
        <taxon>Uroviricota</taxon>
        <taxon>Caudoviricetes</taxon>
        <taxon>Xuquatrovirus</taxon>
        <taxon>Xuquatrovirus PTXU04</taxon>
    </lineage>
</organism>
<dbReference type="Pfam" id="PF11753">
    <property type="entry name" value="DUF3310"/>
    <property type="match status" value="1"/>
</dbReference>
<dbReference type="Proteomes" id="UP000307461">
    <property type="component" value="Segment"/>
</dbReference>
<name>A0A482MSU0_9CAUD</name>
<evidence type="ECO:0000313" key="2">
    <source>
        <dbReference type="Proteomes" id="UP000307461"/>
    </source>
</evidence>
<gene>
    <name evidence="1" type="ORF">PTXU04_00032</name>
</gene>
<keyword evidence="2" id="KW-1185">Reference proteome</keyword>
<accession>A0A482MSU0</accession>
<protein>
    <recommendedName>
        <fullName evidence="3">DUF3310 domain-containing protein</fullName>
    </recommendedName>
</protein>
<proteinExistence type="predicted"/>
<evidence type="ECO:0000313" key="1">
    <source>
        <dbReference type="EMBL" id="QBQ76646.1"/>
    </source>
</evidence>